<dbReference type="CAZy" id="GH23">
    <property type="family name" value="Glycoside Hydrolase Family 23"/>
</dbReference>
<dbReference type="HOGENOM" id="CLU_854745_0_0_5"/>
<evidence type="ECO:0000256" key="4">
    <source>
        <dbReference type="SAM" id="SignalP"/>
    </source>
</evidence>
<feature type="compositionally biased region" description="Basic and acidic residues" evidence="3">
    <location>
        <begin position="224"/>
        <end position="233"/>
    </location>
</feature>
<dbReference type="InterPro" id="IPR008258">
    <property type="entry name" value="Transglycosylase_SLT_dom_1"/>
</dbReference>
<comment type="similarity">
    <text evidence="1">Belongs to the transglycosylase Slt family.</text>
</comment>
<dbReference type="Proteomes" id="UP000008207">
    <property type="component" value="Plasmid pMNOD01"/>
</dbReference>
<reference evidence="7" key="1">
    <citation type="submission" date="2009-01" db="EMBL/GenBank/DDBJ databases">
        <title>Complete sequence of plasmid 1 of Methylobacterium nodulans ORS 2060.</title>
        <authorList>
            <consortium name="US DOE Joint Genome Institute"/>
            <person name="Lucas S."/>
            <person name="Copeland A."/>
            <person name="Lapidus A."/>
            <person name="Glavina del Rio T."/>
            <person name="Dalin E."/>
            <person name="Tice H."/>
            <person name="Bruce D."/>
            <person name="Goodwin L."/>
            <person name="Pitluck S."/>
            <person name="Sims D."/>
            <person name="Brettin T."/>
            <person name="Detter J.C."/>
            <person name="Han C."/>
            <person name="Larimer F."/>
            <person name="Land M."/>
            <person name="Hauser L."/>
            <person name="Kyrpides N."/>
            <person name="Ivanova N."/>
            <person name="Marx C.J."/>
            <person name="Richardson P."/>
        </authorList>
    </citation>
    <scope>NUCLEOTIDE SEQUENCE [LARGE SCALE GENOMIC DNA]</scope>
    <source>
        <strain evidence="7">LMG 21967 / CNCM I-2342 / ORS 2060</strain>
        <plasmid evidence="7">Plasmid pMNOD01</plasmid>
    </source>
</reference>
<dbReference type="PANTHER" id="PTHR37423">
    <property type="entry name" value="SOLUBLE LYTIC MUREIN TRANSGLYCOSYLASE-RELATED"/>
    <property type="match status" value="1"/>
</dbReference>
<dbReference type="AlphaFoldDB" id="B8IVK2"/>
<dbReference type="PANTHER" id="PTHR37423:SF2">
    <property type="entry name" value="MEMBRANE-BOUND LYTIC MUREIN TRANSGLYCOSYLASE C"/>
    <property type="match status" value="1"/>
</dbReference>
<dbReference type="EMBL" id="CP001350">
    <property type="protein sequence ID" value="ACL62442.1"/>
    <property type="molecule type" value="Genomic_DNA"/>
</dbReference>
<evidence type="ECO:0000256" key="1">
    <source>
        <dbReference type="ARBA" id="ARBA00007734"/>
    </source>
</evidence>
<gene>
    <name evidence="6" type="ordered locus">Mnod_8299</name>
</gene>
<evidence type="ECO:0000313" key="7">
    <source>
        <dbReference type="Proteomes" id="UP000008207"/>
    </source>
</evidence>
<name>B8IVK2_METNO</name>
<keyword evidence="7" id="KW-1185">Reference proteome</keyword>
<evidence type="ECO:0000256" key="3">
    <source>
        <dbReference type="SAM" id="MobiDB-lite"/>
    </source>
</evidence>
<evidence type="ECO:0000259" key="5">
    <source>
        <dbReference type="Pfam" id="PF01464"/>
    </source>
</evidence>
<dbReference type="KEGG" id="mno:Mnod_8299"/>
<feature type="region of interest" description="Disordered" evidence="3">
    <location>
        <begin position="189"/>
        <end position="255"/>
    </location>
</feature>
<evidence type="ECO:0000313" key="6">
    <source>
        <dbReference type="EMBL" id="ACL62442.1"/>
    </source>
</evidence>
<keyword evidence="6" id="KW-0614">Plasmid</keyword>
<dbReference type="Gene3D" id="1.10.530.10">
    <property type="match status" value="1"/>
</dbReference>
<protein>
    <submittedName>
        <fullName evidence="6">Lytic transglycosylase catalytic</fullName>
    </submittedName>
</protein>
<feature type="domain" description="Transglycosylase SLT" evidence="5">
    <location>
        <begin position="69"/>
        <end position="163"/>
    </location>
</feature>
<comment type="similarity">
    <text evidence="2">Belongs to the virb1 family.</text>
</comment>
<feature type="signal peptide" evidence="4">
    <location>
        <begin position="1"/>
        <end position="30"/>
    </location>
</feature>
<geneLocation type="plasmid" evidence="6 7">
    <name>pMNOD01</name>
</geneLocation>
<proteinExistence type="inferred from homology"/>
<accession>B8IVK2</accession>
<feature type="chain" id="PRO_5002874428" evidence="4">
    <location>
        <begin position="31"/>
        <end position="325"/>
    </location>
</feature>
<evidence type="ECO:0000256" key="2">
    <source>
        <dbReference type="ARBA" id="ARBA00009387"/>
    </source>
</evidence>
<organism evidence="6 7">
    <name type="scientific">Methylobacterium nodulans (strain LMG 21967 / CNCM I-2342 / ORS 2060)</name>
    <dbReference type="NCBI Taxonomy" id="460265"/>
    <lineage>
        <taxon>Bacteria</taxon>
        <taxon>Pseudomonadati</taxon>
        <taxon>Pseudomonadota</taxon>
        <taxon>Alphaproteobacteria</taxon>
        <taxon>Hyphomicrobiales</taxon>
        <taxon>Methylobacteriaceae</taxon>
        <taxon>Methylobacterium</taxon>
    </lineage>
</organism>
<dbReference type="Pfam" id="PF01464">
    <property type="entry name" value="SLT"/>
    <property type="match status" value="1"/>
</dbReference>
<dbReference type="SUPFAM" id="SSF53955">
    <property type="entry name" value="Lysozyme-like"/>
    <property type="match status" value="1"/>
</dbReference>
<dbReference type="InterPro" id="IPR023346">
    <property type="entry name" value="Lysozyme-like_dom_sf"/>
</dbReference>
<sequence length="325" mass="33957">MGGALVTARRISVAAAVGLACVCVATSAQAESANDGFPNLPLPPTIVGLVGLPTIYNKGRSAYLDMLTQEAIRQGLPPAVADAVAQVETAYNPNAIGGVGEVGLMQVRPQTAAMLGYRGTDADLAEPTTNVRYGVAYLARAWRLAGGDLCRALMKYRAGHGEERMTPLSVEYCRRARAHLALIGSPLAGEIAPPTEPGPTSASAAAAQPRKPSPSSLPQAASVEPHRPRETTKATRSIADAGAGNSSRPAERRSAQARIVLPPSRPPTVKLASVSIGADVLTAAQTALQLKKQEQTRRIWAERDARLKAIDAKLKRSGLIIATGI</sequence>
<keyword evidence="4" id="KW-0732">Signal</keyword>